<dbReference type="GO" id="GO:0005730">
    <property type="term" value="C:nucleolus"/>
    <property type="evidence" value="ECO:0007669"/>
    <property type="project" value="TreeGrafter"/>
</dbReference>
<evidence type="ECO:0000259" key="3">
    <source>
        <dbReference type="Pfam" id="PF11707"/>
    </source>
</evidence>
<evidence type="ECO:0008006" key="8">
    <source>
        <dbReference type="Google" id="ProtNLM"/>
    </source>
</evidence>
<keyword evidence="2" id="KW-1133">Transmembrane helix</keyword>
<dbReference type="GO" id="GO:0000463">
    <property type="term" value="P:maturation of LSU-rRNA from tricistronic rRNA transcript (SSU-rRNA, 5.8S rRNA, LSU-rRNA)"/>
    <property type="evidence" value="ECO:0007669"/>
    <property type="project" value="TreeGrafter"/>
</dbReference>
<evidence type="ECO:0000256" key="2">
    <source>
        <dbReference type="SAM" id="Phobius"/>
    </source>
</evidence>
<gene>
    <name evidence="6" type="ORF">POSPLADRAFT_1154111</name>
</gene>
<dbReference type="OrthoDB" id="72892at2759"/>
<dbReference type="GO" id="GO:0000466">
    <property type="term" value="P:maturation of 5.8S rRNA from tricistronic rRNA transcript (SSU-rRNA, 5.8S rRNA, LSU-rRNA)"/>
    <property type="evidence" value="ECO:0007669"/>
    <property type="project" value="TreeGrafter"/>
</dbReference>
<dbReference type="PANTHER" id="PTHR13500:SF0">
    <property type="entry name" value="NUCLEOLAR PRE-RIBOSOMAL-ASSOCIATED PROTEIN 1"/>
    <property type="match status" value="1"/>
</dbReference>
<dbReference type="InterPro" id="IPR039844">
    <property type="entry name" value="URB1"/>
</dbReference>
<dbReference type="Pfam" id="PF16201">
    <property type="entry name" value="NopRA1"/>
    <property type="match status" value="1"/>
</dbReference>
<organism evidence="6 7">
    <name type="scientific">Postia placenta MAD-698-R-SB12</name>
    <dbReference type="NCBI Taxonomy" id="670580"/>
    <lineage>
        <taxon>Eukaryota</taxon>
        <taxon>Fungi</taxon>
        <taxon>Dikarya</taxon>
        <taxon>Basidiomycota</taxon>
        <taxon>Agaricomycotina</taxon>
        <taxon>Agaricomycetes</taxon>
        <taxon>Polyporales</taxon>
        <taxon>Adustoporiaceae</taxon>
        <taxon>Rhodonia</taxon>
    </lineage>
</organism>
<dbReference type="InterPro" id="IPR059018">
    <property type="entry name" value="HEAT_URB1"/>
</dbReference>
<feature type="domain" description="URB1 C-terminal" evidence="4">
    <location>
        <begin position="1537"/>
        <end position="1706"/>
    </location>
</feature>
<evidence type="ECO:0000256" key="1">
    <source>
        <dbReference type="SAM" id="MobiDB-lite"/>
    </source>
</evidence>
<dbReference type="EMBL" id="KZ110605">
    <property type="protein sequence ID" value="OSX58208.1"/>
    <property type="molecule type" value="Genomic_DNA"/>
</dbReference>
<evidence type="ECO:0000259" key="5">
    <source>
        <dbReference type="Pfam" id="PF26140"/>
    </source>
</evidence>
<evidence type="ECO:0000313" key="6">
    <source>
        <dbReference type="EMBL" id="OSX58208.1"/>
    </source>
</evidence>
<accession>A0A1X6MPD3</accession>
<dbReference type="Pfam" id="PF26140">
    <property type="entry name" value="HEAT_URB1"/>
    <property type="match status" value="1"/>
</dbReference>
<dbReference type="PANTHER" id="PTHR13500">
    <property type="entry name" value="NUCLEOLAR PRERIBOSOMAL-ASSOCIATED PROTEIN 1"/>
    <property type="match status" value="1"/>
</dbReference>
<sequence>MPPTRNTQPRRPDHKFTSAADVRRSLGAQEESSLIDALTTLRNQFTVKPDEPSVSVSDERLLLIKAWLEKSPGAQDVFNIWDTANPRQMNLLSLVVSVLSSMLTLLSAHYLYQPLAQPIVKSLVSQQYSHRLNTYLGGSHNDLVLVTMKLFNSLSNFASGRERKATFEVFAWETKTLPRLLHMRRKGKSDDHLDILSRPDGTTSSAVKTAFLEQRRDIFVLLFKGLWQDQYSLVRKVLEVCWTGLWSDQKVRRTLKVGLFNETVLSQVMRVYERDVAEDSDLEHIPADVVHHYMLAICTRPGVGVCFKDRGWYPRELDQEEKVPDNTPESPEEGSSRRIGRIYNKILANVLKMLKVNEDPRQQELALKILAACPELVAGYWSSAALALEPRNSSKWLANIAFFGTVVSLPVPHSSFVLSEASGKAVYNPAPPPLTTIVENTMPSAHIKAHLSRGLQATSSLVQHSTALTLVKCLRKYDAVLRALDEVENALEEDEEGQWHRRRSELEREIRKRVPEFQVVVAFAQKLADLSAVQDSIQSVPYNPAKYALLSEIAQRLLWLYQRSLPSLAAEARFDIGKLLSVLEGSLEARESTSEVNASNSGMDVLRKLHVLRLLSESDQFNWSGKTGTSRSNLNVLLRGYVATTNRDIRAAITHLLHRALSASLLFQHDPEEVALWLEALPVMTRCPDTRTPDGVLLTSEPDAVISFVDDCAQRCFKTPYRYLENLEELFRSADNAAEGVTLVAGQSDRHPSPLLMTILEQFEAKVKGQLLSASDTLAIVTFIRKLCLKLLSKMDHAGPLRAVATRLNNIIMGHPHADTSLILSAIQRELDYLNSILLRVVRPRLTPNTDRDEHVESFLEMVEIQGETTLLPQGWQQSAYDLIDWYRVINHSMNIQQASRLCLIIEQRSKKSLREFLKYLRAGELRVWDCIDLVRRYAELKDCLSFDVLLFHSDLDTLANAGRREILVQSLFKDATSLRDIGRAITLVHHALLSCCQNDAAAPRFLVVLSDIVSTAQSRLNAKEFSLLHVGKDEQRLIRDFGARWTVMIKENLSVLSSDEKATCALWIKYMAFEDLLVLLDCTLDPSEPSCRLDSELLQELLQGLSYFAGANSYVMQRYAGALWRLRSQLSRPHTLDSILAQVLSGSLPLGLGGFLSSSPDESMLSDIILHAQRHWVQHGRLFESTIDVADILSTTDWSDSTVDVLLGLLYTESATEASILSWLKASPTAPCTTDQLARILLALLDSQRFNELTLQEDLQSIVPHFDRLLKAVMSGKYSIDAEAVDTYTTCVSKMLRQLTSIRPKLLINLQRRCEALQADYMSSHMIRIAKFVQSTMDVEGAKVVEAIVDRGLKWIAQLYSGTDNEASTQTNVGLVEDFSRPSSAESVAHVLHTAFHLHPSNACQPTHIEPLLRLYGGTASVSDRRLLDIFQLFEVTRKTSIASLFHRWSASRDSRAGSTLEAVQNLDPNLCLKTCLSFPDWRRATIDSDDENSVLHGSSMYDPLFLILLFAQLLQEGTPTTASGWVQLFRTNIASVLIRAVSAQDDFIRATSIAQLAALHKCLQEADMQEQQHVIYVLNLLKDAIPKSEDDSPPRLPVYTTLLLAHALRGIFYPANFIYPITARFLLQRSELDTGDVPMLFGMLYSSSEQWKKERGWIVRFLSDGMVSSAEWNVLKRRHTWDLLASLFQSEEKDKALRRGVLEIRLPAEEEALAWIRIVENILAVLDSAKIEQSTHDVSQGYSTAQLAQTAYSAKLSQ</sequence>
<name>A0A1X6MPD3_9APHY</name>
<dbReference type="InterPro" id="IPR032436">
    <property type="entry name" value="URB1_C"/>
</dbReference>
<dbReference type="RefSeq" id="XP_024335002.1">
    <property type="nucleotide sequence ID" value="XM_024486811.1"/>
</dbReference>
<evidence type="ECO:0000259" key="4">
    <source>
        <dbReference type="Pfam" id="PF16201"/>
    </source>
</evidence>
<keyword evidence="7" id="KW-1185">Reference proteome</keyword>
<dbReference type="GeneID" id="36331760"/>
<evidence type="ECO:0000313" key="7">
    <source>
        <dbReference type="Proteomes" id="UP000194127"/>
    </source>
</evidence>
<proteinExistence type="predicted"/>
<dbReference type="InterPro" id="IPR021714">
    <property type="entry name" value="URB1_N"/>
</dbReference>
<protein>
    <recommendedName>
        <fullName evidence="8">Nucleolar pre-ribosomal-associated protein 1 C-terminal domain-containing protein</fullName>
    </recommendedName>
</protein>
<feature type="domain" description="URB1 central HEAT repeat" evidence="5">
    <location>
        <begin position="629"/>
        <end position="806"/>
    </location>
</feature>
<feature type="transmembrane region" description="Helical" evidence="2">
    <location>
        <begin position="91"/>
        <end position="112"/>
    </location>
</feature>
<keyword evidence="2" id="KW-0812">Transmembrane</keyword>
<dbReference type="STRING" id="670580.A0A1X6MPD3"/>
<dbReference type="Pfam" id="PF11707">
    <property type="entry name" value="Npa1"/>
    <property type="match status" value="1"/>
</dbReference>
<dbReference type="Proteomes" id="UP000194127">
    <property type="component" value="Unassembled WGS sequence"/>
</dbReference>
<feature type="region of interest" description="Disordered" evidence="1">
    <location>
        <begin position="1"/>
        <end position="22"/>
    </location>
</feature>
<feature type="domain" description="URB1 N-terminal" evidence="3">
    <location>
        <begin position="75"/>
        <end position="399"/>
    </location>
</feature>
<reference evidence="6 7" key="1">
    <citation type="submission" date="2017-04" db="EMBL/GenBank/DDBJ databases">
        <title>Genome Sequence of the Model Brown-Rot Fungus Postia placenta SB12.</title>
        <authorList>
            <consortium name="DOE Joint Genome Institute"/>
            <person name="Gaskell J."/>
            <person name="Kersten P."/>
            <person name="Larrondo L.F."/>
            <person name="Canessa P."/>
            <person name="Martinez D."/>
            <person name="Hibbett D."/>
            <person name="Schmoll M."/>
            <person name="Kubicek C.P."/>
            <person name="Martinez A.T."/>
            <person name="Yadav J."/>
            <person name="Master E."/>
            <person name="Magnuson J.K."/>
            <person name="James T."/>
            <person name="Yaver D."/>
            <person name="Berka R."/>
            <person name="Labutti K."/>
            <person name="Lipzen A."/>
            <person name="Aerts A."/>
            <person name="Barry K."/>
            <person name="Henrissat B."/>
            <person name="Blanchette R."/>
            <person name="Grigoriev I."/>
            <person name="Cullen D."/>
        </authorList>
    </citation>
    <scope>NUCLEOTIDE SEQUENCE [LARGE SCALE GENOMIC DNA]</scope>
    <source>
        <strain evidence="6 7">MAD-698-R-SB12</strain>
    </source>
</reference>
<keyword evidence="2" id="KW-0472">Membrane</keyword>
<feature type="compositionally biased region" description="Basic and acidic residues" evidence="1">
    <location>
        <begin position="10"/>
        <end position="22"/>
    </location>
</feature>